<dbReference type="AlphaFoldDB" id="A0A840S0F8"/>
<keyword evidence="1" id="KW-0732">Signal</keyword>
<reference evidence="2 3" key="1">
    <citation type="submission" date="2020-08" db="EMBL/GenBank/DDBJ databases">
        <title>Genomic Encyclopedia of Type Strains, Phase IV (KMG-IV): sequencing the most valuable type-strain genomes for metagenomic binning, comparative biology and taxonomic classification.</title>
        <authorList>
            <person name="Goeker M."/>
        </authorList>
    </citation>
    <scope>NUCLEOTIDE SEQUENCE [LARGE SCALE GENOMIC DNA]</scope>
    <source>
        <strain evidence="2 3">DSM 23958</strain>
    </source>
</reference>
<gene>
    <name evidence="2" type="ORF">HNQ51_001871</name>
</gene>
<dbReference type="Proteomes" id="UP000554837">
    <property type="component" value="Unassembled WGS sequence"/>
</dbReference>
<evidence type="ECO:0000313" key="3">
    <source>
        <dbReference type="Proteomes" id="UP000554837"/>
    </source>
</evidence>
<organism evidence="2 3">
    <name type="scientific">Inhella inkyongensis</name>
    <dbReference type="NCBI Taxonomy" id="392593"/>
    <lineage>
        <taxon>Bacteria</taxon>
        <taxon>Pseudomonadati</taxon>
        <taxon>Pseudomonadota</taxon>
        <taxon>Betaproteobacteria</taxon>
        <taxon>Burkholderiales</taxon>
        <taxon>Sphaerotilaceae</taxon>
        <taxon>Inhella</taxon>
    </lineage>
</organism>
<accession>A0A840S0F8</accession>
<dbReference type="EMBL" id="JACHHO010000002">
    <property type="protein sequence ID" value="MBB5204557.1"/>
    <property type="molecule type" value="Genomic_DNA"/>
</dbReference>
<dbReference type="Gene3D" id="3.40.190.10">
    <property type="entry name" value="Periplasmic binding protein-like II"/>
    <property type="match status" value="2"/>
</dbReference>
<keyword evidence="3" id="KW-1185">Reference proteome</keyword>
<proteinExistence type="predicted"/>
<sequence>MKLCLLYVLLICALLPQARAAEPPLMRVCMAEVEHAPWRIAEADGRVRDRGLDFQLIEEFRRLSGWRIQVQLRPGKRCLVELQQGSTDANVGLSHTEERALYLRYPPPAGKPDPALALRVDRYALYRRPGSAVHWNGQKLSLPGGAVATQLGHAIAVDLRAMGVPVDERARNTAAALELLLAGEVAAAALHQSDAEAIRRQRPEFAALEMLSPPLAQKPYFVVFSQDFARRHEADLETLWRHFRAAAQLPAYRRAAP</sequence>
<protein>
    <submittedName>
        <fullName evidence="2">Polar amino acid transport system substrate-binding protein</fullName>
    </submittedName>
</protein>
<evidence type="ECO:0000313" key="2">
    <source>
        <dbReference type="EMBL" id="MBB5204557.1"/>
    </source>
</evidence>
<evidence type="ECO:0000256" key="1">
    <source>
        <dbReference type="SAM" id="SignalP"/>
    </source>
</evidence>
<feature type="signal peptide" evidence="1">
    <location>
        <begin position="1"/>
        <end position="20"/>
    </location>
</feature>
<comment type="caution">
    <text evidence="2">The sequence shown here is derived from an EMBL/GenBank/DDBJ whole genome shotgun (WGS) entry which is preliminary data.</text>
</comment>
<feature type="chain" id="PRO_5032495043" evidence="1">
    <location>
        <begin position="21"/>
        <end position="257"/>
    </location>
</feature>
<dbReference type="SUPFAM" id="SSF53850">
    <property type="entry name" value="Periplasmic binding protein-like II"/>
    <property type="match status" value="1"/>
</dbReference>
<dbReference type="RefSeq" id="WP_175423541.1">
    <property type="nucleotide sequence ID" value="NZ_CP040709.1"/>
</dbReference>
<name>A0A840S0F8_9BURK</name>